<proteinExistence type="predicted"/>
<reference evidence="1 2" key="1">
    <citation type="submission" date="2019-12" db="EMBL/GenBank/DDBJ databases">
        <title>Shinella granuli gen. nov., sp. nov., and proposal of the reclassification of Zoogloea ramigera ATCC 19623 as Shinella zoogloeoides sp. nov.</title>
        <authorList>
            <person name="Gao J."/>
        </authorList>
    </citation>
    <scope>NUCLEOTIDE SEQUENCE [LARGE SCALE GENOMIC DNA]</scope>
    <source>
        <strain evidence="1 2">DSM 287</strain>
    </source>
</reference>
<dbReference type="InterPro" id="IPR010982">
    <property type="entry name" value="Lambda_DNA-bd_dom_sf"/>
</dbReference>
<comment type="caution">
    <text evidence="1">The sequence shown here is derived from an EMBL/GenBank/DDBJ whole genome shotgun (WGS) entry which is preliminary data.</text>
</comment>
<protein>
    <submittedName>
        <fullName evidence="1">Transcriptional regulator</fullName>
    </submittedName>
</protein>
<dbReference type="Gene3D" id="1.10.260.40">
    <property type="entry name" value="lambda repressor-like DNA-binding domains"/>
    <property type="match status" value="1"/>
</dbReference>
<accession>A0A6N8T7Z6</accession>
<organism evidence="1 2">
    <name type="scientific">Shinella zoogloeoides</name>
    <name type="common">Crabtreella saccharophila</name>
    <dbReference type="NCBI Taxonomy" id="352475"/>
    <lineage>
        <taxon>Bacteria</taxon>
        <taxon>Pseudomonadati</taxon>
        <taxon>Pseudomonadota</taxon>
        <taxon>Alphaproteobacteria</taxon>
        <taxon>Hyphomicrobiales</taxon>
        <taxon>Rhizobiaceae</taxon>
        <taxon>Shinella</taxon>
    </lineage>
</organism>
<gene>
    <name evidence="1" type="ORF">GR156_03810</name>
</gene>
<name>A0A6N8T7Z6_SHIZO</name>
<sequence length="136" mass="14848">MTIVPNARPVTDYLAKVNTAWGDTAPDWVIALAEACSKDSQSAVARRVGYSAPTISAVLGNTYKGNMPKVEDAVRWQLIGETVSCPILGAIRKTECREWQDKPYAATSSHRVAMYRACRDGCPHSRISTETEETAS</sequence>
<evidence type="ECO:0000313" key="1">
    <source>
        <dbReference type="EMBL" id="MXN99411.1"/>
    </source>
</evidence>
<dbReference type="RefSeq" id="WP_160784820.1">
    <property type="nucleotide sequence ID" value="NZ_CP086610.1"/>
</dbReference>
<dbReference type="OrthoDB" id="6064795at2"/>
<evidence type="ECO:0000313" key="2">
    <source>
        <dbReference type="Proteomes" id="UP000440304"/>
    </source>
</evidence>
<dbReference type="AlphaFoldDB" id="A0A6N8T7Z6"/>
<dbReference type="Proteomes" id="UP000440304">
    <property type="component" value="Unassembled WGS sequence"/>
</dbReference>
<dbReference type="EMBL" id="WUML01000002">
    <property type="protein sequence ID" value="MXN99411.1"/>
    <property type="molecule type" value="Genomic_DNA"/>
</dbReference>
<dbReference type="GO" id="GO:0003677">
    <property type="term" value="F:DNA binding"/>
    <property type="evidence" value="ECO:0007669"/>
    <property type="project" value="InterPro"/>
</dbReference>